<accession>A0A423XXD1</accession>
<name>A0A423XXD1_9ENTR</name>
<organism evidence="1 2">
    <name type="scientific">Cronobacter malonaticus</name>
    <dbReference type="NCBI Taxonomy" id="413503"/>
    <lineage>
        <taxon>Bacteria</taxon>
        <taxon>Pseudomonadati</taxon>
        <taxon>Pseudomonadota</taxon>
        <taxon>Gammaproteobacteria</taxon>
        <taxon>Enterobacterales</taxon>
        <taxon>Enterobacteriaceae</taxon>
        <taxon>Cronobacter</taxon>
    </lineage>
</organism>
<protein>
    <submittedName>
        <fullName evidence="1">Uncharacterized protein</fullName>
    </submittedName>
</protein>
<proteinExistence type="predicted"/>
<evidence type="ECO:0000313" key="2">
    <source>
        <dbReference type="Proteomes" id="UP000285793"/>
    </source>
</evidence>
<dbReference type="AlphaFoldDB" id="A0A423XXD1"/>
<reference evidence="1 2" key="1">
    <citation type="journal article" date="2018" name="Front. Microbiol.">
        <title>An Investigation of an Acute Gastroenteritis Outbreak: Cronobacter sakazakii, a Potential Cause of Food-Borne Illness.</title>
        <authorList>
            <person name="Yong W."/>
            <person name="Guo B."/>
            <person name="Shi X."/>
            <person name="Cheng T."/>
            <person name="Chen M."/>
            <person name="Jiang X."/>
            <person name="Ye Y."/>
            <person name="Wang J."/>
            <person name="Xie G."/>
            <person name="Ding J."/>
        </authorList>
    </citation>
    <scope>NUCLEOTIDE SEQUENCE [LARGE SCALE GENOMIC DNA]</scope>
    <source>
        <strain evidence="1 2">S1</strain>
    </source>
</reference>
<evidence type="ECO:0000313" key="1">
    <source>
        <dbReference type="EMBL" id="ROW61392.1"/>
    </source>
</evidence>
<comment type="caution">
    <text evidence="1">The sequence shown here is derived from an EMBL/GenBank/DDBJ whole genome shotgun (WGS) entry which is preliminary data.</text>
</comment>
<dbReference type="Proteomes" id="UP000285793">
    <property type="component" value="Unassembled WGS sequence"/>
</dbReference>
<sequence>MCAPYRGCRESGLSPQSFKKAAEVAFKIVVLAQFAVFFRSQHLTVKLRLRTQNSFVSIHTRFSRE</sequence>
<gene>
    <name evidence="1" type="ORF">C3E80_10615</name>
</gene>
<dbReference type="EMBL" id="PQJL01000009">
    <property type="protein sequence ID" value="ROW61392.1"/>
    <property type="molecule type" value="Genomic_DNA"/>
</dbReference>